<protein>
    <submittedName>
        <fullName evidence="1">BnaCnng19480D protein</fullName>
    </submittedName>
</protein>
<gene>
    <name evidence="1" type="primary">BnaCnng19480D</name>
    <name evidence="1" type="ORF">GSBRNA2T00097296001</name>
</gene>
<dbReference type="EMBL" id="LK032933">
    <property type="protein sequence ID" value="CDY50714.1"/>
    <property type="molecule type" value="Genomic_DNA"/>
</dbReference>
<dbReference type="PaxDb" id="3708-A0A078IMS8"/>
<dbReference type="AlphaFoldDB" id="A0A078IMS8"/>
<accession>A0A078IMS8</accession>
<dbReference type="Gramene" id="CDY50714">
    <property type="protein sequence ID" value="CDY50714"/>
    <property type="gene ID" value="GSBRNA2T00097296001"/>
</dbReference>
<keyword evidence="2" id="KW-1185">Reference proteome</keyword>
<sequence length="26" mass="2761">MSLTIPSNLVLNKSLTQCVKSAARSV</sequence>
<organism evidence="1 2">
    <name type="scientific">Brassica napus</name>
    <name type="common">Rape</name>
    <dbReference type="NCBI Taxonomy" id="3708"/>
    <lineage>
        <taxon>Eukaryota</taxon>
        <taxon>Viridiplantae</taxon>
        <taxon>Streptophyta</taxon>
        <taxon>Embryophyta</taxon>
        <taxon>Tracheophyta</taxon>
        <taxon>Spermatophyta</taxon>
        <taxon>Magnoliopsida</taxon>
        <taxon>eudicotyledons</taxon>
        <taxon>Gunneridae</taxon>
        <taxon>Pentapetalae</taxon>
        <taxon>rosids</taxon>
        <taxon>malvids</taxon>
        <taxon>Brassicales</taxon>
        <taxon>Brassicaceae</taxon>
        <taxon>Brassiceae</taxon>
        <taxon>Brassica</taxon>
    </lineage>
</organism>
<proteinExistence type="predicted"/>
<evidence type="ECO:0000313" key="1">
    <source>
        <dbReference type="EMBL" id="CDY50714.1"/>
    </source>
</evidence>
<reference evidence="1 2" key="1">
    <citation type="journal article" date="2014" name="Science">
        <title>Plant genetics. Early allopolyploid evolution in the post-Neolithic Brassica napus oilseed genome.</title>
        <authorList>
            <person name="Chalhoub B."/>
            <person name="Denoeud F."/>
            <person name="Liu S."/>
            <person name="Parkin I.A."/>
            <person name="Tang H."/>
            <person name="Wang X."/>
            <person name="Chiquet J."/>
            <person name="Belcram H."/>
            <person name="Tong C."/>
            <person name="Samans B."/>
            <person name="Correa M."/>
            <person name="Da Silva C."/>
            <person name="Just J."/>
            <person name="Falentin C."/>
            <person name="Koh C.S."/>
            <person name="Le Clainche I."/>
            <person name="Bernard M."/>
            <person name="Bento P."/>
            <person name="Noel B."/>
            <person name="Labadie K."/>
            <person name="Alberti A."/>
            <person name="Charles M."/>
            <person name="Arnaud D."/>
            <person name="Guo H."/>
            <person name="Daviaud C."/>
            <person name="Alamery S."/>
            <person name="Jabbari K."/>
            <person name="Zhao M."/>
            <person name="Edger P.P."/>
            <person name="Chelaifa H."/>
            <person name="Tack D."/>
            <person name="Lassalle G."/>
            <person name="Mestiri I."/>
            <person name="Schnel N."/>
            <person name="Le Paslier M.C."/>
            <person name="Fan G."/>
            <person name="Renault V."/>
            <person name="Bayer P.E."/>
            <person name="Golicz A.A."/>
            <person name="Manoli S."/>
            <person name="Lee T.H."/>
            <person name="Thi V.H."/>
            <person name="Chalabi S."/>
            <person name="Hu Q."/>
            <person name="Fan C."/>
            <person name="Tollenaere R."/>
            <person name="Lu Y."/>
            <person name="Battail C."/>
            <person name="Shen J."/>
            <person name="Sidebottom C.H."/>
            <person name="Wang X."/>
            <person name="Canaguier A."/>
            <person name="Chauveau A."/>
            <person name="Berard A."/>
            <person name="Deniot G."/>
            <person name="Guan M."/>
            <person name="Liu Z."/>
            <person name="Sun F."/>
            <person name="Lim Y.P."/>
            <person name="Lyons E."/>
            <person name="Town C.D."/>
            <person name="Bancroft I."/>
            <person name="Wang X."/>
            <person name="Meng J."/>
            <person name="Ma J."/>
            <person name="Pires J.C."/>
            <person name="King G.J."/>
            <person name="Brunel D."/>
            <person name="Delourme R."/>
            <person name="Renard M."/>
            <person name="Aury J.M."/>
            <person name="Adams K.L."/>
            <person name="Batley J."/>
            <person name="Snowdon R.J."/>
            <person name="Tost J."/>
            <person name="Edwards D."/>
            <person name="Zhou Y."/>
            <person name="Hua W."/>
            <person name="Sharpe A.G."/>
            <person name="Paterson A.H."/>
            <person name="Guan C."/>
            <person name="Wincker P."/>
        </authorList>
    </citation>
    <scope>NUCLEOTIDE SEQUENCE [LARGE SCALE GENOMIC DNA]</scope>
    <source>
        <strain evidence="2">cv. Darmor-bzh</strain>
    </source>
</reference>
<evidence type="ECO:0000313" key="2">
    <source>
        <dbReference type="Proteomes" id="UP000028999"/>
    </source>
</evidence>
<name>A0A078IMS8_BRANA</name>
<dbReference type="Proteomes" id="UP000028999">
    <property type="component" value="Unassembled WGS sequence"/>
</dbReference>